<reference evidence="2 3" key="1">
    <citation type="journal article" date="2010" name="Nature">
        <title>The Ectocarpus genome and the independent evolution of multicellularity in brown algae.</title>
        <authorList>
            <person name="Cock J.M."/>
            <person name="Sterck L."/>
            <person name="Rouze P."/>
            <person name="Scornet D."/>
            <person name="Allen A.E."/>
            <person name="Amoutzias G."/>
            <person name="Anthouard V."/>
            <person name="Artiguenave F."/>
            <person name="Aury J.M."/>
            <person name="Badger J.H."/>
            <person name="Beszteri B."/>
            <person name="Billiau K."/>
            <person name="Bonnet E."/>
            <person name="Bothwell J.H."/>
            <person name="Bowler C."/>
            <person name="Boyen C."/>
            <person name="Brownlee C."/>
            <person name="Carrano C.J."/>
            <person name="Charrier B."/>
            <person name="Cho G.Y."/>
            <person name="Coelho S.M."/>
            <person name="Collen J."/>
            <person name="Corre E."/>
            <person name="Da Silva C."/>
            <person name="Delage L."/>
            <person name="Delaroque N."/>
            <person name="Dittami S.M."/>
            <person name="Doulbeau S."/>
            <person name="Elias M."/>
            <person name="Farnham G."/>
            <person name="Gachon C.M."/>
            <person name="Gschloessl B."/>
            <person name="Heesch S."/>
            <person name="Jabbari K."/>
            <person name="Jubin C."/>
            <person name="Kawai H."/>
            <person name="Kimura K."/>
            <person name="Kloareg B."/>
            <person name="Kupper F.C."/>
            <person name="Lang D."/>
            <person name="Le Bail A."/>
            <person name="Leblanc C."/>
            <person name="Lerouge P."/>
            <person name="Lohr M."/>
            <person name="Lopez P.J."/>
            <person name="Martens C."/>
            <person name="Maumus F."/>
            <person name="Michel G."/>
            <person name="Miranda-Saavedra D."/>
            <person name="Morales J."/>
            <person name="Moreau H."/>
            <person name="Motomura T."/>
            <person name="Nagasato C."/>
            <person name="Napoli C.A."/>
            <person name="Nelson D.R."/>
            <person name="Nyvall-Collen P."/>
            <person name="Peters A.F."/>
            <person name="Pommier C."/>
            <person name="Potin P."/>
            <person name="Poulain J."/>
            <person name="Quesneville H."/>
            <person name="Read B."/>
            <person name="Rensing S.A."/>
            <person name="Ritter A."/>
            <person name="Rousvoal S."/>
            <person name="Samanta M."/>
            <person name="Samson G."/>
            <person name="Schroeder D.C."/>
            <person name="Segurens B."/>
            <person name="Strittmatter M."/>
            <person name="Tonon T."/>
            <person name="Tregear J.W."/>
            <person name="Valentin K."/>
            <person name="von Dassow P."/>
            <person name="Yamagishi T."/>
            <person name="Van de Peer Y."/>
            <person name="Wincker P."/>
        </authorList>
    </citation>
    <scope>NUCLEOTIDE SEQUENCE [LARGE SCALE GENOMIC DNA]</scope>
    <source>
        <strain evidence="3">Ec32 / CCAP1310/4</strain>
    </source>
</reference>
<gene>
    <name evidence="2" type="ORF">Esi_0079_0073</name>
</gene>
<keyword evidence="3" id="KW-1185">Reference proteome</keyword>
<dbReference type="InParanoid" id="D7G6P4"/>
<organism evidence="2 3">
    <name type="scientific">Ectocarpus siliculosus</name>
    <name type="common">Brown alga</name>
    <name type="synonym">Conferva siliculosa</name>
    <dbReference type="NCBI Taxonomy" id="2880"/>
    <lineage>
        <taxon>Eukaryota</taxon>
        <taxon>Sar</taxon>
        <taxon>Stramenopiles</taxon>
        <taxon>Ochrophyta</taxon>
        <taxon>PX clade</taxon>
        <taxon>Phaeophyceae</taxon>
        <taxon>Ectocarpales</taxon>
        <taxon>Ectocarpaceae</taxon>
        <taxon>Ectocarpus</taxon>
    </lineage>
</organism>
<sequence length="94" mass="10772">MAFRMTGRVLGAVARERNDVQPALRKVWKAHEPVDGLVSREDDAHPSRKYFHKRKSHVERAASSQHVYKTMSSQQLLRGGEEPMSRRLFTAVSL</sequence>
<feature type="compositionally biased region" description="Polar residues" evidence="1">
    <location>
        <begin position="62"/>
        <end position="76"/>
    </location>
</feature>
<feature type="region of interest" description="Disordered" evidence="1">
    <location>
        <begin position="61"/>
        <end position="82"/>
    </location>
</feature>
<dbReference type="AlphaFoldDB" id="D7G6P4"/>
<dbReference type="OrthoDB" id="10458854at2759"/>
<dbReference type="Proteomes" id="UP000002630">
    <property type="component" value="Linkage Group LG27"/>
</dbReference>
<protein>
    <submittedName>
        <fullName evidence="2">Uncharacterized protein</fullName>
    </submittedName>
</protein>
<evidence type="ECO:0000313" key="3">
    <source>
        <dbReference type="Proteomes" id="UP000002630"/>
    </source>
</evidence>
<dbReference type="EMBL" id="FN649025">
    <property type="protein sequence ID" value="CBJ27629.1"/>
    <property type="molecule type" value="Genomic_DNA"/>
</dbReference>
<evidence type="ECO:0000256" key="1">
    <source>
        <dbReference type="SAM" id="MobiDB-lite"/>
    </source>
</evidence>
<evidence type="ECO:0000313" key="2">
    <source>
        <dbReference type="EMBL" id="CBJ27629.1"/>
    </source>
</evidence>
<name>D7G6P4_ECTSI</name>
<proteinExistence type="predicted"/>
<dbReference type="EMBL" id="FN649752">
    <property type="protein sequence ID" value="CBJ27629.1"/>
    <property type="molecule type" value="Genomic_DNA"/>
</dbReference>
<accession>D7G6P4</accession>